<evidence type="ECO:0000256" key="2">
    <source>
        <dbReference type="ARBA" id="ARBA00022692"/>
    </source>
</evidence>
<dbReference type="GO" id="GO:0016020">
    <property type="term" value="C:membrane"/>
    <property type="evidence" value="ECO:0007669"/>
    <property type="project" value="UniProtKB-SubCell"/>
</dbReference>
<dbReference type="GO" id="GO:0004129">
    <property type="term" value="F:cytochrome-c oxidase activity"/>
    <property type="evidence" value="ECO:0007669"/>
    <property type="project" value="InterPro"/>
</dbReference>
<evidence type="ECO:0000256" key="5">
    <source>
        <dbReference type="SAM" id="Phobius"/>
    </source>
</evidence>
<keyword evidence="3 5" id="KW-1133">Transmembrane helix</keyword>
<comment type="subcellular location">
    <subcellularLocation>
        <location evidence="1">Membrane</location>
        <topology evidence="1">Multi-pass membrane protein</topology>
    </subcellularLocation>
</comment>
<dbReference type="PROSITE" id="PS50855">
    <property type="entry name" value="COX1"/>
    <property type="match status" value="1"/>
</dbReference>
<dbReference type="GO" id="GO:0009060">
    <property type="term" value="P:aerobic respiration"/>
    <property type="evidence" value="ECO:0007669"/>
    <property type="project" value="InterPro"/>
</dbReference>
<gene>
    <name evidence="7" type="ORF">MNBD_ACTINO02-2080</name>
</gene>
<feature type="transmembrane region" description="Helical" evidence="5">
    <location>
        <begin position="334"/>
        <end position="355"/>
    </location>
</feature>
<dbReference type="SUPFAM" id="SSF81442">
    <property type="entry name" value="Cytochrome c oxidase subunit I-like"/>
    <property type="match status" value="1"/>
</dbReference>
<dbReference type="Gene3D" id="1.20.210.10">
    <property type="entry name" value="Cytochrome c oxidase-like, subunit I domain"/>
    <property type="match status" value="1"/>
</dbReference>
<keyword evidence="4 5" id="KW-0472">Membrane</keyword>
<dbReference type="PANTHER" id="PTHR10422:SF18">
    <property type="entry name" value="CYTOCHROME C OXIDASE SUBUNIT 1"/>
    <property type="match status" value="1"/>
</dbReference>
<feature type="non-terminal residue" evidence="7">
    <location>
        <position position="363"/>
    </location>
</feature>
<accession>A0A3B0S434</accession>
<proteinExistence type="predicted"/>
<feature type="transmembrane region" description="Helical" evidence="5">
    <location>
        <begin position="212"/>
        <end position="238"/>
    </location>
</feature>
<feature type="transmembrane region" description="Helical" evidence="5">
    <location>
        <begin position="129"/>
        <end position="150"/>
    </location>
</feature>
<protein>
    <submittedName>
        <fullName evidence="7">Cytochrome c oxidase polypeptide I</fullName>
        <ecNumber evidence="7">1.9.3.1</ecNumber>
    </submittedName>
</protein>
<dbReference type="PROSITE" id="PS00077">
    <property type="entry name" value="COX1_CUB"/>
    <property type="match status" value="1"/>
</dbReference>
<keyword evidence="7" id="KW-0560">Oxidoreductase</keyword>
<dbReference type="InterPro" id="IPR023616">
    <property type="entry name" value="Cyt_c_oxase-like_su1_dom"/>
</dbReference>
<sequence>MWPLIRGTLSGIVGYMVGALIATLTTTSTFSGEFALVLGFVFGLLGWLFGIGMWNAWGREWVGLTPKTEKAEGWRRYLRFNTDHKVIGAQYLVTMLIVFLLAGLVAMAMRAELASPGQNLFTADVYNKVMSMHGILMIAVAVAGILGAFGNYLVPLMIGADDMAFPRINALGYWMVPPVAIALLAAPLVGSFDAGWTAYPPLSVLNGDGQVLFNVAVIAFGLSSILGGLNIVATVITMRAPGMTWSKLPIFVWAAFAASILSLTVTQFFAASLIMILLDRIAGTTWFGAPGGGTALLYEHVFWFYSHPAVYIMVLPGMGVILEIISHFSRKPLFAYKAVVVSFLSIAGIGSVVWAHHMFTSGM</sequence>
<feature type="transmembrane region" description="Helical" evidence="5">
    <location>
        <begin position="250"/>
        <end position="278"/>
    </location>
</feature>
<evidence type="ECO:0000256" key="1">
    <source>
        <dbReference type="ARBA" id="ARBA00004141"/>
    </source>
</evidence>
<dbReference type="InterPro" id="IPR000883">
    <property type="entry name" value="Cyt_C_Oxase_1"/>
</dbReference>
<evidence type="ECO:0000259" key="6">
    <source>
        <dbReference type="PROSITE" id="PS50855"/>
    </source>
</evidence>
<dbReference type="AlphaFoldDB" id="A0A3B0S434"/>
<dbReference type="GO" id="GO:0022904">
    <property type="term" value="P:respiratory electron transport chain"/>
    <property type="evidence" value="ECO:0007669"/>
    <property type="project" value="TreeGrafter"/>
</dbReference>
<dbReference type="EMBL" id="UOEK01000202">
    <property type="protein sequence ID" value="VAW01085.1"/>
    <property type="molecule type" value="Genomic_DNA"/>
</dbReference>
<feature type="transmembrane region" description="Helical" evidence="5">
    <location>
        <begin position="302"/>
        <end position="322"/>
    </location>
</feature>
<dbReference type="InterPro" id="IPR036927">
    <property type="entry name" value="Cyt_c_oxase-like_su1_sf"/>
</dbReference>
<organism evidence="7">
    <name type="scientific">hydrothermal vent metagenome</name>
    <dbReference type="NCBI Taxonomy" id="652676"/>
    <lineage>
        <taxon>unclassified sequences</taxon>
        <taxon>metagenomes</taxon>
        <taxon>ecological metagenomes</taxon>
    </lineage>
</organism>
<feature type="transmembrane region" description="Helical" evidence="5">
    <location>
        <begin position="36"/>
        <end position="57"/>
    </location>
</feature>
<name>A0A3B0S434_9ZZZZ</name>
<dbReference type="PRINTS" id="PR01165">
    <property type="entry name" value="CYCOXIDASEI"/>
</dbReference>
<dbReference type="EC" id="1.9.3.1" evidence="7"/>
<evidence type="ECO:0000313" key="7">
    <source>
        <dbReference type="EMBL" id="VAW01085.1"/>
    </source>
</evidence>
<dbReference type="GO" id="GO:0016491">
    <property type="term" value="F:oxidoreductase activity"/>
    <property type="evidence" value="ECO:0007669"/>
    <property type="project" value="UniProtKB-KW"/>
</dbReference>
<feature type="transmembrane region" description="Helical" evidence="5">
    <location>
        <begin position="12"/>
        <end position="30"/>
    </location>
</feature>
<evidence type="ECO:0000256" key="4">
    <source>
        <dbReference type="ARBA" id="ARBA00023136"/>
    </source>
</evidence>
<feature type="transmembrane region" description="Helical" evidence="5">
    <location>
        <begin position="86"/>
        <end position="109"/>
    </location>
</feature>
<keyword evidence="2 5" id="KW-0812">Transmembrane</keyword>
<dbReference type="Pfam" id="PF00115">
    <property type="entry name" value="COX1"/>
    <property type="match status" value="1"/>
</dbReference>
<feature type="domain" description="Cytochrome oxidase subunit I profile" evidence="6">
    <location>
        <begin position="68"/>
        <end position="363"/>
    </location>
</feature>
<dbReference type="GO" id="GO:0020037">
    <property type="term" value="F:heme binding"/>
    <property type="evidence" value="ECO:0007669"/>
    <property type="project" value="InterPro"/>
</dbReference>
<dbReference type="InterPro" id="IPR023615">
    <property type="entry name" value="Cyt_c_Oxase_su1_BS"/>
</dbReference>
<dbReference type="PANTHER" id="PTHR10422">
    <property type="entry name" value="CYTOCHROME C OXIDASE SUBUNIT 1"/>
    <property type="match status" value="1"/>
</dbReference>
<reference evidence="7" key="1">
    <citation type="submission" date="2018-06" db="EMBL/GenBank/DDBJ databases">
        <authorList>
            <person name="Zhirakovskaya E."/>
        </authorList>
    </citation>
    <scope>NUCLEOTIDE SEQUENCE</scope>
</reference>
<evidence type="ECO:0000256" key="3">
    <source>
        <dbReference type="ARBA" id="ARBA00022989"/>
    </source>
</evidence>
<feature type="transmembrane region" description="Helical" evidence="5">
    <location>
        <begin position="171"/>
        <end position="192"/>
    </location>
</feature>
<dbReference type="GO" id="GO:0015990">
    <property type="term" value="P:electron transport coupled proton transport"/>
    <property type="evidence" value="ECO:0007669"/>
    <property type="project" value="TreeGrafter"/>
</dbReference>